<dbReference type="NCBIfam" id="NF040700">
    <property type="entry name" value="VPA1262_N_dom"/>
    <property type="match status" value="1"/>
</dbReference>
<evidence type="ECO:0000313" key="1">
    <source>
        <dbReference type="EMBL" id="VYT97102.1"/>
    </source>
</evidence>
<dbReference type="AlphaFoldDB" id="A0A6N3BAB5"/>
<accession>A0A6N3BAB5</accession>
<organism evidence="1">
    <name type="scientific">Enterobacter agglomerans</name>
    <name type="common">Erwinia herbicola</name>
    <name type="synonym">Pantoea agglomerans</name>
    <dbReference type="NCBI Taxonomy" id="549"/>
    <lineage>
        <taxon>Bacteria</taxon>
        <taxon>Pseudomonadati</taxon>
        <taxon>Pseudomonadota</taxon>
        <taxon>Gammaproteobacteria</taxon>
        <taxon>Enterobacterales</taxon>
        <taxon>Erwiniaceae</taxon>
        <taxon>Pantoea</taxon>
        <taxon>Pantoea agglomerans group</taxon>
    </lineage>
</organism>
<dbReference type="EMBL" id="CACRUS010000006">
    <property type="protein sequence ID" value="VYT97102.1"/>
    <property type="molecule type" value="Genomic_DNA"/>
</dbReference>
<proteinExistence type="predicted"/>
<gene>
    <name evidence="1" type="ORF">PALFYP105_02949</name>
</gene>
<name>A0A6N3BAB5_ENTAG</name>
<reference evidence="1" key="1">
    <citation type="submission" date="2019-11" db="EMBL/GenBank/DDBJ databases">
        <authorList>
            <person name="Feng L."/>
        </authorList>
    </citation>
    <scope>NUCLEOTIDE SEQUENCE</scope>
    <source>
        <strain evidence="1">PagglomeransLFYP105</strain>
    </source>
</reference>
<sequence>MQNIINDIELALKDGILGFNNIIEVTEVFSLSPDNKINNILTLMVAENINKPVATGESFLTNKLISINQLKNWRFGIKRYHIEINELFRKLEILTQAGVWDKNQSDITNLKKIDKYFVSPNSYESVPINNILKNNFHNGSYVFEWFDFDKENHQELLSSPQALQRLSDRINEVLPISISSVSDRIGNFLLQIPSTVLMARFGLEKQNETYSLNCSIAWHEYAHKRDLIINCHLSENDNVCEGYYTKILKSDESNLSLPIANKRAHIGTIWDPENNFILARTRPSAFISPNARITTTVSTFKERVLTNNGTSKVISVLKPDNNTNKPRYEKPIINWTEKRIYENSSAELKESRNFVQYNSKGINKTQSKSEALEDLVYLINKYGQRAVWLWDPYLSFQDIFDTLLMNKYSNSIMKAISSLELPPDSNEISSREFYESKALQTIKEYNKSFNALPLETIKTLNLEFRCKTGNNGWSFHDRFIIFPSTDYHSNTLAWSLGTSVNSFGTSHHILQKVQDAQLIANAFSELWESLSGNDCLVWSNSNV</sequence>
<protein>
    <submittedName>
        <fullName evidence="1">Uncharacterized protein</fullName>
    </submittedName>
</protein>